<keyword evidence="12 13" id="KW-0407">Ion channel</keyword>
<dbReference type="AlphaFoldDB" id="A0AAJ7UJ81"/>
<evidence type="ECO:0000256" key="11">
    <source>
        <dbReference type="ARBA" id="ARBA00023214"/>
    </source>
</evidence>
<keyword evidence="15" id="KW-1185">Reference proteome</keyword>
<comment type="similarity">
    <text evidence="2 13">Belongs to the tweety family.</text>
</comment>
<protein>
    <recommendedName>
        <fullName evidence="13">Protein tweety homolog</fullName>
    </recommendedName>
</protein>
<evidence type="ECO:0000256" key="2">
    <source>
        <dbReference type="ARBA" id="ARBA00009849"/>
    </source>
</evidence>
<keyword evidence="4" id="KW-1003">Cell membrane</keyword>
<evidence type="ECO:0000256" key="5">
    <source>
        <dbReference type="ARBA" id="ARBA00022692"/>
    </source>
</evidence>
<evidence type="ECO:0000256" key="9">
    <source>
        <dbReference type="ARBA" id="ARBA00023173"/>
    </source>
</evidence>
<feature type="compositionally biased region" description="Polar residues" evidence="14">
    <location>
        <begin position="445"/>
        <end position="454"/>
    </location>
</feature>
<proteinExistence type="inferred from homology"/>
<evidence type="ECO:0000256" key="8">
    <source>
        <dbReference type="ARBA" id="ARBA00023136"/>
    </source>
</evidence>
<evidence type="ECO:0000256" key="7">
    <source>
        <dbReference type="ARBA" id="ARBA00023065"/>
    </source>
</evidence>
<feature type="transmembrane region" description="Helical" evidence="13">
    <location>
        <begin position="208"/>
        <end position="227"/>
    </location>
</feature>
<sequence length="500" mass="55964">MRSRHVLNNPESLVFLVGIAAAGLALNLLVLFVYFVRLCCCRRHEDEAQKRSNVCCTTWCIVMATLICSGAIGVGFYGNSETNDGVQRLTASLHNANSTVHTVDTLVLVTESSLREAVGSELLRLEEAFAKRPEFLRLVRRACTELDGLLQQLAGVPFWGRGVSLERTAHSISFVEFYRWLAYLLLLILDIIICLLVLLGLSKQSRCLLILMLLLGILMLIVSWGTLGVEVAVSVGVSDFCMAPEKYITNLTQEYSIMSKDVLQYYLHCSLQTKNPFLRKMTGSLRILSDLQSLVLELIIFAVQEFPAMQKELWNIQGSLNATETSIHQLTALVNCRSLHKDYVEALNGVCSEGLKGMLFLALFSIVSALMFNSVICIAPKTWRNFRKRERQYEDMDEDEPCRQPPGSTRRPPLPSFYSYSSFGSQTSIQPTSQSITNAPVSEYVNQNTASGNNPRHENVPLIGRNSPPPSRCPSRATSGRSRSRQSNGWETVKVMEERF</sequence>
<name>A0AAJ7UJ81_PETMA</name>
<keyword evidence="6 13" id="KW-1133">Transmembrane helix</keyword>
<evidence type="ECO:0000313" key="15">
    <source>
        <dbReference type="Proteomes" id="UP001318040"/>
    </source>
</evidence>
<feature type="transmembrane region" description="Helical" evidence="13">
    <location>
        <begin position="180"/>
        <end position="201"/>
    </location>
</feature>
<dbReference type="Proteomes" id="UP001318040">
    <property type="component" value="Chromosome 3"/>
</dbReference>
<dbReference type="Pfam" id="PF04906">
    <property type="entry name" value="Tweety"/>
    <property type="match status" value="1"/>
</dbReference>
<keyword evidence="8 13" id="KW-0472">Membrane</keyword>
<keyword evidence="9 13" id="KW-0869">Chloride channel</keyword>
<dbReference type="GO" id="GO:0005886">
    <property type="term" value="C:plasma membrane"/>
    <property type="evidence" value="ECO:0007669"/>
    <property type="project" value="UniProtKB-SubCell"/>
</dbReference>
<feature type="transmembrane region" description="Helical" evidence="13">
    <location>
        <begin position="12"/>
        <end position="36"/>
    </location>
</feature>
<evidence type="ECO:0000256" key="12">
    <source>
        <dbReference type="ARBA" id="ARBA00023303"/>
    </source>
</evidence>
<keyword evidence="3 13" id="KW-0813">Transport</keyword>
<organism evidence="15 16">
    <name type="scientific">Petromyzon marinus</name>
    <name type="common">Sea lamprey</name>
    <dbReference type="NCBI Taxonomy" id="7757"/>
    <lineage>
        <taxon>Eukaryota</taxon>
        <taxon>Metazoa</taxon>
        <taxon>Chordata</taxon>
        <taxon>Craniata</taxon>
        <taxon>Vertebrata</taxon>
        <taxon>Cyclostomata</taxon>
        <taxon>Hyperoartia</taxon>
        <taxon>Petromyzontiformes</taxon>
        <taxon>Petromyzontidae</taxon>
        <taxon>Petromyzon</taxon>
    </lineage>
</organism>
<keyword evidence="5 13" id="KW-0812">Transmembrane</keyword>
<evidence type="ECO:0000256" key="6">
    <source>
        <dbReference type="ARBA" id="ARBA00022989"/>
    </source>
</evidence>
<comment type="subcellular location">
    <subcellularLocation>
        <location evidence="1 13">Cell membrane</location>
        <topology evidence="1 13">Multi-pass membrane protein</topology>
    </subcellularLocation>
</comment>
<keyword evidence="7 13" id="KW-0406">Ion transport</keyword>
<feature type="transmembrane region" description="Helical" evidence="13">
    <location>
        <begin position="358"/>
        <end position="379"/>
    </location>
</feature>
<feature type="compositionally biased region" description="Polar residues" evidence="14">
    <location>
        <begin position="477"/>
        <end position="490"/>
    </location>
</feature>
<evidence type="ECO:0000256" key="3">
    <source>
        <dbReference type="ARBA" id="ARBA00022448"/>
    </source>
</evidence>
<evidence type="ECO:0000256" key="1">
    <source>
        <dbReference type="ARBA" id="ARBA00004651"/>
    </source>
</evidence>
<reference evidence="16" key="1">
    <citation type="submission" date="2025-08" db="UniProtKB">
        <authorList>
            <consortium name="RefSeq"/>
        </authorList>
    </citation>
    <scope>IDENTIFICATION</scope>
    <source>
        <tissue evidence="16">Sperm</tissue>
    </source>
</reference>
<comment type="function">
    <text evidence="13">Probable chloride channel.</text>
</comment>
<feature type="transmembrane region" description="Helical" evidence="13">
    <location>
        <begin position="56"/>
        <end position="78"/>
    </location>
</feature>
<evidence type="ECO:0000256" key="13">
    <source>
        <dbReference type="RuleBase" id="RU361114"/>
    </source>
</evidence>
<evidence type="ECO:0000256" key="10">
    <source>
        <dbReference type="ARBA" id="ARBA00023180"/>
    </source>
</evidence>
<dbReference type="GO" id="GO:0072320">
    <property type="term" value="F:volume-sensitive chloride channel activity"/>
    <property type="evidence" value="ECO:0007669"/>
    <property type="project" value="TreeGrafter"/>
</dbReference>
<feature type="region of interest" description="Disordered" evidence="14">
    <location>
        <begin position="445"/>
        <end position="500"/>
    </location>
</feature>
<gene>
    <name evidence="16" type="primary">LOC116957883</name>
</gene>
<dbReference type="GO" id="GO:0034707">
    <property type="term" value="C:chloride channel complex"/>
    <property type="evidence" value="ECO:0007669"/>
    <property type="project" value="UniProtKB-UniRule"/>
</dbReference>
<dbReference type="PANTHER" id="PTHR12424">
    <property type="entry name" value="TWEETY-RELATED"/>
    <property type="match status" value="1"/>
</dbReference>
<dbReference type="PANTHER" id="PTHR12424:SF8">
    <property type="entry name" value="PROTEIN TWEETY"/>
    <property type="match status" value="1"/>
</dbReference>
<keyword evidence="11 13" id="KW-0868">Chloride</keyword>
<feature type="region of interest" description="Disordered" evidence="14">
    <location>
        <begin position="391"/>
        <end position="416"/>
    </location>
</feature>
<dbReference type="GO" id="GO:0005229">
    <property type="term" value="F:intracellularly calcium-gated chloride channel activity"/>
    <property type="evidence" value="ECO:0007669"/>
    <property type="project" value="TreeGrafter"/>
</dbReference>
<accession>A0AAJ7UJ81</accession>
<evidence type="ECO:0000313" key="16">
    <source>
        <dbReference type="RefSeq" id="XP_032836221.1"/>
    </source>
</evidence>
<keyword evidence="10" id="KW-0325">Glycoprotein</keyword>
<evidence type="ECO:0000256" key="4">
    <source>
        <dbReference type="ARBA" id="ARBA00022475"/>
    </source>
</evidence>
<dbReference type="InterPro" id="IPR006990">
    <property type="entry name" value="Tweety"/>
</dbReference>
<dbReference type="RefSeq" id="XP_032836221.1">
    <property type="nucleotide sequence ID" value="XM_032980330.1"/>
</dbReference>
<evidence type="ECO:0000256" key="14">
    <source>
        <dbReference type="SAM" id="MobiDB-lite"/>
    </source>
</evidence>